<evidence type="ECO:0008006" key="4">
    <source>
        <dbReference type="Google" id="ProtNLM"/>
    </source>
</evidence>
<reference evidence="2 3" key="1">
    <citation type="submission" date="2017-11" db="EMBL/GenBank/DDBJ databases">
        <title>Rhodohalobacter 15182 sp. nov., isolated from a salt lake.</title>
        <authorList>
            <person name="Han S."/>
        </authorList>
    </citation>
    <scope>NUCLEOTIDE SEQUENCE [LARGE SCALE GENOMIC DNA]</scope>
    <source>
        <strain evidence="2 3">15182</strain>
    </source>
</reference>
<name>A0A2N0VJ46_9BACT</name>
<proteinExistence type="predicted"/>
<keyword evidence="1" id="KW-0732">Signal</keyword>
<feature type="signal peptide" evidence="1">
    <location>
        <begin position="1"/>
        <end position="21"/>
    </location>
</feature>
<dbReference type="RefSeq" id="WP_101071474.1">
    <property type="nucleotide sequence ID" value="NZ_PISP01000001.1"/>
</dbReference>
<keyword evidence="3" id="KW-1185">Reference proteome</keyword>
<organism evidence="2 3">
    <name type="scientific">Rhodohalobacter barkolensis</name>
    <dbReference type="NCBI Taxonomy" id="2053187"/>
    <lineage>
        <taxon>Bacteria</taxon>
        <taxon>Pseudomonadati</taxon>
        <taxon>Balneolota</taxon>
        <taxon>Balneolia</taxon>
        <taxon>Balneolales</taxon>
        <taxon>Balneolaceae</taxon>
        <taxon>Rhodohalobacter</taxon>
    </lineage>
</organism>
<gene>
    <name evidence="2" type="ORF">CWD77_01575</name>
</gene>
<evidence type="ECO:0000256" key="1">
    <source>
        <dbReference type="SAM" id="SignalP"/>
    </source>
</evidence>
<accession>A0A2N0VJ46</accession>
<dbReference type="Proteomes" id="UP000233398">
    <property type="component" value="Unassembled WGS sequence"/>
</dbReference>
<sequence>MKKLSSLIIALFVLSAGTVFAQTNTAEIGVTADVLAELNVAGTDVSFGNVQQGSVAEVQANGSDITSSNASAPSAGSLTITADGQEYIVEVTQNAVLENADGDQLTFTHRVFDGGNDVTADVDGTGYNVSGGGDLTLDIGGQLQSPTASGNYSTNTGGGLPLVFEVNYNI</sequence>
<evidence type="ECO:0000313" key="3">
    <source>
        <dbReference type="Proteomes" id="UP000233398"/>
    </source>
</evidence>
<dbReference type="OrthoDB" id="10012194at2"/>
<protein>
    <recommendedName>
        <fullName evidence="4">DUF4402 domain-containing protein</fullName>
    </recommendedName>
</protein>
<comment type="caution">
    <text evidence="2">The sequence shown here is derived from an EMBL/GenBank/DDBJ whole genome shotgun (WGS) entry which is preliminary data.</text>
</comment>
<feature type="chain" id="PRO_5014968341" description="DUF4402 domain-containing protein" evidence="1">
    <location>
        <begin position="22"/>
        <end position="170"/>
    </location>
</feature>
<evidence type="ECO:0000313" key="2">
    <source>
        <dbReference type="EMBL" id="PKD44184.1"/>
    </source>
</evidence>
<dbReference type="EMBL" id="PISP01000001">
    <property type="protein sequence ID" value="PKD44184.1"/>
    <property type="molecule type" value="Genomic_DNA"/>
</dbReference>
<dbReference type="AlphaFoldDB" id="A0A2N0VJ46"/>